<sequence>MVTLVVLKLLGQSISYGALHNKINNIWAMEYLRTVLDYSAVDQRFFPLQPYPSVVMARIRLLRLSKFMYKRRVLEAIEGMVSKVAKLDFKIDSRTIGRFVRMAFFINPDGLLISQVLVNSETQQEEYRALPTICFSCCTSGHVKDRGG</sequence>
<dbReference type="PANTHER" id="PTHR31286">
    <property type="entry name" value="GLYCINE-RICH CELL WALL STRUCTURAL PROTEIN 1.8-LIKE"/>
    <property type="match status" value="1"/>
</dbReference>
<dbReference type="InterPro" id="IPR040256">
    <property type="entry name" value="At4g02000-like"/>
</dbReference>
<dbReference type="PANTHER" id="PTHR31286:SF173">
    <property type="entry name" value="DUF4283 DOMAIN-CONTAINING PROTEIN"/>
    <property type="match status" value="1"/>
</dbReference>
<evidence type="ECO:0000313" key="1">
    <source>
        <dbReference type="EMBL" id="KAK5833504.1"/>
    </source>
</evidence>
<organism evidence="1 2">
    <name type="scientific">Gossypium arboreum</name>
    <name type="common">Tree cotton</name>
    <name type="synonym">Gossypium nanking</name>
    <dbReference type="NCBI Taxonomy" id="29729"/>
    <lineage>
        <taxon>Eukaryota</taxon>
        <taxon>Viridiplantae</taxon>
        <taxon>Streptophyta</taxon>
        <taxon>Embryophyta</taxon>
        <taxon>Tracheophyta</taxon>
        <taxon>Spermatophyta</taxon>
        <taxon>Magnoliopsida</taxon>
        <taxon>eudicotyledons</taxon>
        <taxon>Gunneridae</taxon>
        <taxon>Pentapetalae</taxon>
        <taxon>rosids</taxon>
        <taxon>malvids</taxon>
        <taxon>Malvales</taxon>
        <taxon>Malvaceae</taxon>
        <taxon>Malvoideae</taxon>
        <taxon>Gossypium</taxon>
    </lineage>
</organism>
<dbReference type="EMBL" id="JARKNE010000005">
    <property type="protein sequence ID" value="KAK5833504.1"/>
    <property type="molecule type" value="Genomic_DNA"/>
</dbReference>
<comment type="caution">
    <text evidence="1">The sequence shown here is derived from an EMBL/GenBank/DDBJ whole genome shotgun (WGS) entry which is preliminary data.</text>
</comment>
<gene>
    <name evidence="1" type="ORF">PVK06_017347</name>
</gene>
<reference evidence="1 2" key="1">
    <citation type="submission" date="2023-03" db="EMBL/GenBank/DDBJ databases">
        <title>WGS of Gossypium arboreum.</title>
        <authorList>
            <person name="Yu D."/>
        </authorList>
    </citation>
    <scope>NUCLEOTIDE SEQUENCE [LARGE SCALE GENOMIC DNA]</scope>
    <source>
        <tissue evidence="1">Leaf</tissue>
    </source>
</reference>
<accession>A0ABR0Q2Y4</accession>
<protein>
    <submittedName>
        <fullName evidence="1">Uncharacterized protein</fullName>
    </submittedName>
</protein>
<keyword evidence="2" id="KW-1185">Reference proteome</keyword>
<evidence type="ECO:0000313" key="2">
    <source>
        <dbReference type="Proteomes" id="UP001358586"/>
    </source>
</evidence>
<dbReference type="Proteomes" id="UP001358586">
    <property type="component" value="Chromosome 5"/>
</dbReference>
<proteinExistence type="predicted"/>
<name>A0ABR0Q2Y4_GOSAR</name>